<sequence length="130" mass="13554">MFRSSSSSSSKIASTVKMVALSSASSTAIGPSRPSILPLILRAISFAAAGPHSSSSSLLRLPIHHRLIGVFPSRGYAAGRSKKYVDSDSADEDADDCDDSDMELDVDDDDSDFSGDVEGSGFTDSDGDSD</sequence>
<feature type="compositionally biased region" description="Acidic residues" evidence="1">
    <location>
        <begin position="88"/>
        <end position="115"/>
    </location>
</feature>
<evidence type="ECO:0000313" key="2">
    <source>
        <dbReference type="EMBL" id="KAK1327075.1"/>
    </source>
</evidence>
<evidence type="ECO:0000256" key="1">
    <source>
        <dbReference type="SAM" id="MobiDB-lite"/>
    </source>
</evidence>
<proteinExistence type="predicted"/>
<dbReference type="Proteomes" id="UP001180020">
    <property type="component" value="Unassembled WGS sequence"/>
</dbReference>
<keyword evidence="3" id="KW-1185">Reference proteome</keyword>
<gene>
    <name evidence="2" type="ORF">QJS10_CPA01g01866</name>
</gene>
<reference evidence="2" key="1">
    <citation type="journal article" date="2023" name="Nat. Commun.">
        <title>Diploid and tetraploid genomes of Acorus and the evolution of monocots.</title>
        <authorList>
            <person name="Ma L."/>
            <person name="Liu K.W."/>
            <person name="Li Z."/>
            <person name="Hsiao Y.Y."/>
            <person name="Qi Y."/>
            <person name="Fu T."/>
            <person name="Tang G.D."/>
            <person name="Zhang D."/>
            <person name="Sun W.H."/>
            <person name="Liu D.K."/>
            <person name="Li Y."/>
            <person name="Chen G.Z."/>
            <person name="Liu X.D."/>
            <person name="Liao X.Y."/>
            <person name="Jiang Y.T."/>
            <person name="Yu X."/>
            <person name="Hao Y."/>
            <person name="Huang J."/>
            <person name="Zhao X.W."/>
            <person name="Ke S."/>
            <person name="Chen Y.Y."/>
            <person name="Wu W.L."/>
            <person name="Hsu J.L."/>
            <person name="Lin Y.F."/>
            <person name="Huang M.D."/>
            <person name="Li C.Y."/>
            <person name="Huang L."/>
            <person name="Wang Z.W."/>
            <person name="Zhao X."/>
            <person name="Zhong W.Y."/>
            <person name="Peng D.H."/>
            <person name="Ahmad S."/>
            <person name="Lan S."/>
            <person name="Zhang J.S."/>
            <person name="Tsai W.C."/>
            <person name="Van de Peer Y."/>
            <person name="Liu Z.J."/>
        </authorList>
    </citation>
    <scope>NUCLEOTIDE SEQUENCE</scope>
    <source>
        <strain evidence="2">CP</strain>
    </source>
</reference>
<dbReference type="AlphaFoldDB" id="A0AAV9FUC7"/>
<protein>
    <submittedName>
        <fullName evidence="2">Uncharacterized protein</fullName>
    </submittedName>
</protein>
<accession>A0AAV9FUC7</accession>
<comment type="caution">
    <text evidence="2">The sequence shown here is derived from an EMBL/GenBank/DDBJ whole genome shotgun (WGS) entry which is preliminary data.</text>
</comment>
<name>A0AAV9FUC7_ACOCL</name>
<dbReference type="EMBL" id="JAUJYO010000001">
    <property type="protein sequence ID" value="KAK1327075.1"/>
    <property type="molecule type" value="Genomic_DNA"/>
</dbReference>
<organism evidence="2 3">
    <name type="scientific">Acorus calamus</name>
    <name type="common">Sweet flag</name>
    <dbReference type="NCBI Taxonomy" id="4465"/>
    <lineage>
        <taxon>Eukaryota</taxon>
        <taxon>Viridiplantae</taxon>
        <taxon>Streptophyta</taxon>
        <taxon>Embryophyta</taxon>
        <taxon>Tracheophyta</taxon>
        <taxon>Spermatophyta</taxon>
        <taxon>Magnoliopsida</taxon>
        <taxon>Liliopsida</taxon>
        <taxon>Acoraceae</taxon>
        <taxon>Acorus</taxon>
    </lineage>
</organism>
<feature type="region of interest" description="Disordered" evidence="1">
    <location>
        <begin position="80"/>
        <end position="130"/>
    </location>
</feature>
<reference evidence="2" key="2">
    <citation type="submission" date="2023-06" db="EMBL/GenBank/DDBJ databases">
        <authorList>
            <person name="Ma L."/>
            <person name="Liu K.-W."/>
            <person name="Li Z."/>
            <person name="Hsiao Y.-Y."/>
            <person name="Qi Y."/>
            <person name="Fu T."/>
            <person name="Tang G."/>
            <person name="Zhang D."/>
            <person name="Sun W.-H."/>
            <person name="Liu D.-K."/>
            <person name="Li Y."/>
            <person name="Chen G.-Z."/>
            <person name="Liu X.-D."/>
            <person name="Liao X.-Y."/>
            <person name="Jiang Y.-T."/>
            <person name="Yu X."/>
            <person name="Hao Y."/>
            <person name="Huang J."/>
            <person name="Zhao X.-W."/>
            <person name="Ke S."/>
            <person name="Chen Y.-Y."/>
            <person name="Wu W.-L."/>
            <person name="Hsu J.-L."/>
            <person name="Lin Y.-F."/>
            <person name="Huang M.-D."/>
            <person name="Li C.-Y."/>
            <person name="Huang L."/>
            <person name="Wang Z.-W."/>
            <person name="Zhao X."/>
            <person name="Zhong W.-Y."/>
            <person name="Peng D.-H."/>
            <person name="Ahmad S."/>
            <person name="Lan S."/>
            <person name="Zhang J.-S."/>
            <person name="Tsai W.-C."/>
            <person name="Van De Peer Y."/>
            <person name="Liu Z.-J."/>
        </authorList>
    </citation>
    <scope>NUCLEOTIDE SEQUENCE</scope>
    <source>
        <strain evidence="2">CP</strain>
        <tissue evidence="2">Leaves</tissue>
    </source>
</reference>
<evidence type="ECO:0000313" key="3">
    <source>
        <dbReference type="Proteomes" id="UP001180020"/>
    </source>
</evidence>